<reference evidence="2 3" key="1">
    <citation type="submission" date="2019-02" db="EMBL/GenBank/DDBJ databases">
        <title>Deep-cultivation of Planctomycetes and their phenomic and genomic characterization uncovers novel biology.</title>
        <authorList>
            <person name="Wiegand S."/>
            <person name="Jogler M."/>
            <person name="Boedeker C."/>
            <person name="Pinto D."/>
            <person name="Vollmers J."/>
            <person name="Rivas-Marin E."/>
            <person name="Kohn T."/>
            <person name="Peeters S.H."/>
            <person name="Heuer A."/>
            <person name="Rast P."/>
            <person name="Oberbeckmann S."/>
            <person name="Bunk B."/>
            <person name="Jeske O."/>
            <person name="Meyerdierks A."/>
            <person name="Storesund J.E."/>
            <person name="Kallscheuer N."/>
            <person name="Luecker S."/>
            <person name="Lage O.M."/>
            <person name="Pohl T."/>
            <person name="Merkel B.J."/>
            <person name="Hornburger P."/>
            <person name="Mueller R.-W."/>
            <person name="Bruemmer F."/>
            <person name="Labrenz M."/>
            <person name="Spormann A.M."/>
            <person name="Op Den Camp H."/>
            <person name="Overmann J."/>
            <person name="Amann R."/>
            <person name="Jetten M.S.M."/>
            <person name="Mascher T."/>
            <person name="Medema M.H."/>
            <person name="Devos D.P."/>
            <person name="Kaster A.-K."/>
            <person name="Ovreas L."/>
            <person name="Rohde M."/>
            <person name="Galperin M.Y."/>
            <person name="Jogler C."/>
        </authorList>
    </citation>
    <scope>NUCLEOTIDE SEQUENCE [LARGE SCALE GENOMIC DNA]</scope>
    <source>
        <strain evidence="2 3">CA85</strain>
    </source>
</reference>
<sequence length="338" mass="38188">MKTGTCRCGRRIFFNNHSCLACEAILGRCDECRSLTSFTSHGEHAECDVCHTSVHACENQNFHVCRSYVSDADKLCQWCQFTAVTPDTSIPQQVSQWATMESAKRRLLLELHRLSLPPYVDNLTESHPLSFLFLADTVDEQGNEKRIITGHDQGVITINLAEADSVHRERTRVELGEPQRTLIGHMRHEVGHYIDWAWAMQVDPEGYHALFGDPQAIDYSQAMDHHYQNGAPENWAENHVSAYATMHPWEDFAETANLYLDIMAIATTANDQDRAHFDLSPQADMPKLVNEILQIVVEASEYNCDLGLAPLLPEQLPPAVIEKLAYVHSLRRHDTAPA</sequence>
<protein>
    <recommendedName>
        <fullName evidence="1">Zinc-ribbon domain-containing protein</fullName>
    </recommendedName>
</protein>
<comment type="caution">
    <text evidence="2">The sequence shown here is derived from an EMBL/GenBank/DDBJ whole genome shotgun (WGS) entry which is preliminary data.</text>
</comment>
<name>A0A5C5WNG2_9BACT</name>
<dbReference type="Pfam" id="PF15887">
    <property type="entry name" value="Peptidase_Mx"/>
    <property type="match status" value="1"/>
</dbReference>
<proteinExistence type="predicted"/>
<gene>
    <name evidence="2" type="ORF">CA85_50180</name>
</gene>
<dbReference type="Pfam" id="PF10005">
    <property type="entry name" value="Zn_ribbon_DZR_6"/>
    <property type="match status" value="1"/>
</dbReference>
<accession>A0A5C5WNG2</accession>
<dbReference type="OrthoDB" id="256753at2"/>
<organism evidence="2 3">
    <name type="scientific">Allorhodopirellula solitaria</name>
    <dbReference type="NCBI Taxonomy" id="2527987"/>
    <lineage>
        <taxon>Bacteria</taxon>
        <taxon>Pseudomonadati</taxon>
        <taxon>Planctomycetota</taxon>
        <taxon>Planctomycetia</taxon>
        <taxon>Pirellulales</taxon>
        <taxon>Pirellulaceae</taxon>
        <taxon>Allorhodopirellula</taxon>
    </lineage>
</organism>
<dbReference type="EMBL" id="SJPK01000029">
    <property type="protein sequence ID" value="TWT52364.1"/>
    <property type="molecule type" value="Genomic_DNA"/>
</dbReference>
<evidence type="ECO:0000313" key="2">
    <source>
        <dbReference type="EMBL" id="TWT52364.1"/>
    </source>
</evidence>
<dbReference type="InterPro" id="IPR011201">
    <property type="entry name" value="Zinc-ribbon_6_bact"/>
</dbReference>
<dbReference type="Proteomes" id="UP000318053">
    <property type="component" value="Unassembled WGS sequence"/>
</dbReference>
<evidence type="ECO:0000259" key="1">
    <source>
        <dbReference type="Pfam" id="PF10005"/>
    </source>
</evidence>
<dbReference type="AlphaFoldDB" id="A0A5C5WNG2"/>
<feature type="domain" description="Zinc-ribbon" evidence="1">
    <location>
        <begin position="5"/>
        <end position="89"/>
    </location>
</feature>
<dbReference type="InterPro" id="IPR031321">
    <property type="entry name" value="UCP012641"/>
</dbReference>
<evidence type="ECO:0000313" key="3">
    <source>
        <dbReference type="Proteomes" id="UP000318053"/>
    </source>
</evidence>
<dbReference type="Gene3D" id="3.40.390.70">
    <property type="match status" value="1"/>
</dbReference>
<keyword evidence="3" id="KW-1185">Reference proteome</keyword>
<dbReference type="RefSeq" id="WP_146393941.1">
    <property type="nucleotide sequence ID" value="NZ_SJPK01000029.1"/>
</dbReference>